<sequence>MNEESITKEYIAPYRYIHRVFGELYSLVLHLTVLKSSSLSSSITGITSVLSNSFARYSAGMMIFVEYLLCHKYYTMAATCEQKNSLWLCCRLRNSHLQDIYKT</sequence>
<accession>A0A6P7H973</accession>
<dbReference type="InParanoid" id="A0A6P7H973"/>
<organism evidence="1">
    <name type="scientific">Diabrotica virgifera virgifera</name>
    <name type="common">western corn rootworm</name>
    <dbReference type="NCBI Taxonomy" id="50390"/>
    <lineage>
        <taxon>Eukaryota</taxon>
        <taxon>Metazoa</taxon>
        <taxon>Ecdysozoa</taxon>
        <taxon>Arthropoda</taxon>
        <taxon>Hexapoda</taxon>
        <taxon>Insecta</taxon>
        <taxon>Pterygota</taxon>
        <taxon>Neoptera</taxon>
        <taxon>Endopterygota</taxon>
        <taxon>Coleoptera</taxon>
        <taxon>Polyphaga</taxon>
        <taxon>Cucujiformia</taxon>
        <taxon>Chrysomeloidea</taxon>
        <taxon>Chrysomelidae</taxon>
        <taxon>Galerucinae</taxon>
        <taxon>Diabroticina</taxon>
        <taxon>Diabroticites</taxon>
        <taxon>Diabrotica</taxon>
    </lineage>
</organism>
<evidence type="ECO:0000313" key="1">
    <source>
        <dbReference type="RefSeq" id="XP_028155187.1"/>
    </source>
</evidence>
<gene>
    <name evidence="1" type="primary">LOC114348937</name>
</gene>
<proteinExistence type="predicted"/>
<dbReference type="AlphaFoldDB" id="A0A6P7H973"/>
<protein>
    <submittedName>
        <fullName evidence="1">Uncharacterized protein LOC114348937</fullName>
    </submittedName>
</protein>
<dbReference type="RefSeq" id="XP_028155187.1">
    <property type="nucleotide sequence ID" value="XM_028299386.1"/>
</dbReference>
<reference evidence="1" key="1">
    <citation type="submission" date="2025-08" db="UniProtKB">
        <authorList>
            <consortium name="RefSeq"/>
        </authorList>
    </citation>
    <scope>IDENTIFICATION</scope>
    <source>
        <tissue evidence="1">Whole insect</tissue>
    </source>
</reference>
<name>A0A6P7H973_DIAVI</name>